<dbReference type="AlphaFoldDB" id="A0AAD7RA36"/>
<accession>A0AAD7RA36</accession>
<feature type="compositionally biased region" description="Pro residues" evidence="1">
    <location>
        <begin position="52"/>
        <end position="61"/>
    </location>
</feature>
<keyword evidence="3" id="KW-1185">Reference proteome</keyword>
<name>A0AAD7RA36_9TELE</name>
<reference evidence="2" key="1">
    <citation type="journal article" date="2023" name="Science">
        <title>Genome structures resolve the early diversification of teleost fishes.</title>
        <authorList>
            <person name="Parey E."/>
            <person name="Louis A."/>
            <person name="Montfort J."/>
            <person name="Bouchez O."/>
            <person name="Roques C."/>
            <person name="Iampietro C."/>
            <person name="Lluch J."/>
            <person name="Castinel A."/>
            <person name="Donnadieu C."/>
            <person name="Desvignes T."/>
            <person name="Floi Bucao C."/>
            <person name="Jouanno E."/>
            <person name="Wen M."/>
            <person name="Mejri S."/>
            <person name="Dirks R."/>
            <person name="Jansen H."/>
            <person name="Henkel C."/>
            <person name="Chen W.J."/>
            <person name="Zahm M."/>
            <person name="Cabau C."/>
            <person name="Klopp C."/>
            <person name="Thompson A.W."/>
            <person name="Robinson-Rechavi M."/>
            <person name="Braasch I."/>
            <person name="Lecointre G."/>
            <person name="Bobe J."/>
            <person name="Postlethwait J.H."/>
            <person name="Berthelot C."/>
            <person name="Roest Crollius H."/>
            <person name="Guiguen Y."/>
        </authorList>
    </citation>
    <scope>NUCLEOTIDE SEQUENCE</scope>
    <source>
        <strain evidence="2">NC1722</strain>
    </source>
</reference>
<evidence type="ECO:0000313" key="2">
    <source>
        <dbReference type="EMBL" id="KAJ8372674.1"/>
    </source>
</evidence>
<dbReference type="Proteomes" id="UP001221898">
    <property type="component" value="Unassembled WGS sequence"/>
</dbReference>
<protein>
    <submittedName>
        <fullName evidence="2">Uncharacterized protein</fullName>
    </submittedName>
</protein>
<evidence type="ECO:0000256" key="1">
    <source>
        <dbReference type="SAM" id="MobiDB-lite"/>
    </source>
</evidence>
<sequence length="96" mass="10620">MCHKSQETRQGFSGEETWTGKRRCLDTADSSVSNISRPRRSKHRQVRAGPAHPGPRQPNPPDYSHKAQGVAIAQKEYSTAAGCYTSSRVVPSYPHV</sequence>
<proteinExistence type="predicted"/>
<dbReference type="EMBL" id="JAINUG010000390">
    <property type="protein sequence ID" value="KAJ8372674.1"/>
    <property type="molecule type" value="Genomic_DNA"/>
</dbReference>
<gene>
    <name evidence="2" type="ORF">AAFF_G00280030</name>
</gene>
<feature type="region of interest" description="Disordered" evidence="1">
    <location>
        <begin position="1"/>
        <end position="68"/>
    </location>
</feature>
<feature type="compositionally biased region" description="Basic residues" evidence="1">
    <location>
        <begin position="37"/>
        <end position="46"/>
    </location>
</feature>
<comment type="caution">
    <text evidence="2">The sequence shown here is derived from an EMBL/GenBank/DDBJ whole genome shotgun (WGS) entry which is preliminary data.</text>
</comment>
<organism evidence="2 3">
    <name type="scientific">Aldrovandia affinis</name>
    <dbReference type="NCBI Taxonomy" id="143900"/>
    <lineage>
        <taxon>Eukaryota</taxon>
        <taxon>Metazoa</taxon>
        <taxon>Chordata</taxon>
        <taxon>Craniata</taxon>
        <taxon>Vertebrata</taxon>
        <taxon>Euteleostomi</taxon>
        <taxon>Actinopterygii</taxon>
        <taxon>Neopterygii</taxon>
        <taxon>Teleostei</taxon>
        <taxon>Notacanthiformes</taxon>
        <taxon>Halosauridae</taxon>
        <taxon>Aldrovandia</taxon>
    </lineage>
</organism>
<evidence type="ECO:0000313" key="3">
    <source>
        <dbReference type="Proteomes" id="UP001221898"/>
    </source>
</evidence>